<evidence type="ECO:0000313" key="1">
    <source>
        <dbReference type="EMBL" id="AFI90168.1"/>
    </source>
</evidence>
<reference evidence="1 2" key="1">
    <citation type="journal article" date="2012" name="J. Bacteriol.">
        <title>Genome sequence of Pectobacterium sp. strain SCC3193.</title>
        <authorList>
            <person name="Koskinen J.P."/>
            <person name="Laine P."/>
            <person name="Niemi O."/>
            <person name="Nykyri J."/>
            <person name="Harjunpaa H."/>
            <person name="Auvinen P."/>
            <person name="Paulin L."/>
            <person name="Pirhonen M."/>
            <person name="Palva T."/>
            <person name="Holm L."/>
        </authorList>
    </citation>
    <scope>NUCLEOTIDE SEQUENCE [LARGE SCALE GENOMIC DNA]</scope>
    <source>
        <strain evidence="1 2">SCC3193</strain>
    </source>
</reference>
<dbReference type="AlphaFoldDB" id="A0A0H3I5X7"/>
<gene>
    <name evidence="1" type="ordered locus">W5S_2079</name>
</gene>
<name>A0A0H3I5X7_PECPM</name>
<dbReference type="EMBL" id="CP003415">
    <property type="protein sequence ID" value="AFI90168.1"/>
    <property type="molecule type" value="Genomic_DNA"/>
</dbReference>
<protein>
    <submittedName>
        <fullName evidence="1">Uncharacterized protein</fullName>
    </submittedName>
</protein>
<organism evidence="1 2">
    <name type="scientific">Pectobacterium parmentieri</name>
    <dbReference type="NCBI Taxonomy" id="1905730"/>
    <lineage>
        <taxon>Bacteria</taxon>
        <taxon>Pseudomonadati</taxon>
        <taxon>Pseudomonadota</taxon>
        <taxon>Gammaproteobacteria</taxon>
        <taxon>Enterobacterales</taxon>
        <taxon>Pectobacteriaceae</taxon>
        <taxon>Pectobacterium</taxon>
    </lineage>
</organism>
<dbReference type="KEGG" id="pec:W5S_2079"/>
<accession>A0A0H3I5X7</accession>
<sequence>MYCREEYLFLHMSVADKNNEGIDNNVMCNPSRESY</sequence>
<dbReference type="Proteomes" id="UP000008044">
    <property type="component" value="Chromosome"/>
</dbReference>
<proteinExistence type="predicted"/>
<evidence type="ECO:0000313" key="2">
    <source>
        <dbReference type="Proteomes" id="UP000008044"/>
    </source>
</evidence>
<dbReference type="HOGENOM" id="CLU_3366403_0_0_6"/>
<dbReference type="eggNOG" id="ENOG5031I21">
    <property type="taxonomic scope" value="Bacteria"/>
</dbReference>